<dbReference type="PATRIC" id="fig|135735.6.peg.2465"/>
<gene>
    <name evidence="3" type="ORF">BEH_11765</name>
</gene>
<name>A0A0H4KK94_9BACI</name>
<accession>A0A0H4KK94</accession>
<dbReference type="Pfam" id="PF01464">
    <property type="entry name" value="SLT"/>
    <property type="match status" value="1"/>
</dbReference>
<protein>
    <recommendedName>
        <fullName evidence="2">Transglycosylase SLT domain-containing protein</fullName>
    </recommendedName>
</protein>
<dbReference type="AlphaFoldDB" id="A0A0H4KK94"/>
<feature type="compositionally biased region" description="Polar residues" evidence="1">
    <location>
        <begin position="108"/>
        <end position="120"/>
    </location>
</feature>
<evidence type="ECO:0000259" key="2">
    <source>
        <dbReference type="Pfam" id="PF01464"/>
    </source>
</evidence>
<evidence type="ECO:0000256" key="1">
    <source>
        <dbReference type="SAM" id="MobiDB-lite"/>
    </source>
</evidence>
<organism evidence="3 4">
    <name type="scientific">Priestia filamentosa</name>
    <dbReference type="NCBI Taxonomy" id="1402861"/>
    <lineage>
        <taxon>Bacteria</taxon>
        <taxon>Bacillati</taxon>
        <taxon>Bacillota</taxon>
        <taxon>Bacilli</taxon>
        <taxon>Bacillales</taxon>
        <taxon>Bacillaceae</taxon>
        <taxon>Priestia</taxon>
    </lineage>
</organism>
<reference evidence="4" key="2">
    <citation type="submission" date="2015-06" db="EMBL/GenBank/DDBJ databases">
        <title>Genome Sequence of Bacillus endophyticus and Analysis of its Companion Mechanism in the Ketogulonigenium vulgare-Bacillus strain Consortium.</title>
        <authorList>
            <person name="Jia N."/>
            <person name="Du J."/>
            <person name="Ding M.-Z."/>
            <person name="Gao F."/>
            <person name="Yuan Y.-J."/>
        </authorList>
    </citation>
    <scope>NUCLEOTIDE SEQUENCE [LARGE SCALE GENOMIC DNA]</scope>
    <source>
        <strain evidence="4">Hbe603</strain>
    </source>
</reference>
<sequence length="181" mass="19679">MQTIPPTFQAYKQKGMNDIFNPVHNAAAAINYIKARYGTVFNTPGIKSMARGGPYKGYAKGTNGPLSHSQWAWVGEQGPELMRLNRGTEIFSHPDSMDMISGRYNPLGSASSSSEDAYNPSNSSVSSSGGREVNINYSPTVNVNVSGASGDTNQQVKEQVQKALDEQYQKLLALFKSGEEY</sequence>
<keyword evidence="4" id="KW-1185">Reference proteome</keyword>
<evidence type="ECO:0000313" key="3">
    <source>
        <dbReference type="EMBL" id="AKO92709.1"/>
    </source>
</evidence>
<feature type="region of interest" description="Disordered" evidence="1">
    <location>
        <begin position="102"/>
        <end position="136"/>
    </location>
</feature>
<dbReference type="Proteomes" id="UP000036202">
    <property type="component" value="Chromosome"/>
</dbReference>
<reference evidence="3 4" key="1">
    <citation type="journal article" date="2015" name="PLoS ONE">
        <title>Genome Sequence of Bacillus endophyticus and Analysis of Its Companion Mechanism in the Ketogulonigenium vulgare-Bacillus Strain Consortium.</title>
        <authorList>
            <person name="Jia N."/>
            <person name="Du J."/>
            <person name="Ding M.Z."/>
            <person name="Gao F."/>
            <person name="Yuan Y.J."/>
        </authorList>
    </citation>
    <scope>NUCLEOTIDE SEQUENCE [LARGE SCALE GENOMIC DNA]</scope>
    <source>
        <strain evidence="3 4">Hbe603</strain>
    </source>
</reference>
<dbReference type="InterPro" id="IPR008258">
    <property type="entry name" value="Transglycosylase_SLT_dom_1"/>
</dbReference>
<feature type="domain" description="Transglycosylase SLT" evidence="2">
    <location>
        <begin position="1"/>
        <end position="62"/>
    </location>
</feature>
<dbReference type="EMBL" id="CP011974">
    <property type="protein sequence ID" value="AKO92709.1"/>
    <property type="molecule type" value="Genomic_DNA"/>
</dbReference>
<proteinExistence type="predicted"/>
<evidence type="ECO:0000313" key="4">
    <source>
        <dbReference type="Proteomes" id="UP000036202"/>
    </source>
</evidence>
<dbReference type="KEGG" id="beo:BEH_11765"/>